<evidence type="ECO:0000313" key="5">
    <source>
        <dbReference type="Proteomes" id="UP000199073"/>
    </source>
</evidence>
<dbReference type="CDD" id="cd19941">
    <property type="entry name" value="TIL"/>
    <property type="match status" value="1"/>
</dbReference>
<dbReference type="NCBIfam" id="NF041770">
    <property type="entry name" value="CFI_box_CTERM"/>
    <property type="match status" value="1"/>
</dbReference>
<keyword evidence="2" id="KW-1133">Transmembrane helix</keyword>
<dbReference type="InterPro" id="IPR013431">
    <property type="entry name" value="Delta_60_rpt"/>
</dbReference>
<dbReference type="OrthoDB" id="5481505at2"/>
<feature type="signal peptide" evidence="3">
    <location>
        <begin position="1"/>
        <end position="27"/>
    </location>
</feature>
<feature type="compositionally biased region" description="Low complexity" evidence="1">
    <location>
        <begin position="518"/>
        <end position="539"/>
    </location>
</feature>
<dbReference type="SUPFAM" id="SSF101898">
    <property type="entry name" value="NHL repeat"/>
    <property type="match status" value="1"/>
</dbReference>
<evidence type="ECO:0000313" key="4">
    <source>
        <dbReference type="EMBL" id="SDO74441.1"/>
    </source>
</evidence>
<dbReference type="RefSeq" id="WP_092220306.1">
    <property type="nucleotide sequence ID" value="NZ_FNJI01000005.1"/>
</dbReference>
<dbReference type="AlphaFoldDB" id="A0A1H0M2B9"/>
<dbReference type="EMBL" id="FNJI01000005">
    <property type="protein sequence ID" value="SDO74441.1"/>
    <property type="molecule type" value="Genomic_DNA"/>
</dbReference>
<feature type="chain" id="PRO_5011598164" evidence="3">
    <location>
        <begin position="28"/>
        <end position="715"/>
    </location>
</feature>
<dbReference type="Proteomes" id="UP000199073">
    <property type="component" value="Unassembled WGS sequence"/>
</dbReference>
<keyword evidence="3" id="KW-0732">Signal</keyword>
<organism evidence="4 5">
    <name type="scientific">Desulforhopalus singaporensis</name>
    <dbReference type="NCBI Taxonomy" id="91360"/>
    <lineage>
        <taxon>Bacteria</taxon>
        <taxon>Pseudomonadati</taxon>
        <taxon>Thermodesulfobacteriota</taxon>
        <taxon>Desulfobulbia</taxon>
        <taxon>Desulfobulbales</taxon>
        <taxon>Desulfocapsaceae</taxon>
        <taxon>Desulforhopalus</taxon>
    </lineage>
</organism>
<gene>
    <name evidence="4" type="ORF">SAMN05660330_00952</name>
</gene>
<dbReference type="STRING" id="91360.SAMN05660330_00952"/>
<name>A0A1H0M2B9_9BACT</name>
<accession>A0A1H0M2B9</accession>
<sequence length="715" mass="74395">MKKHNRLSLLLAALVAVAFFFPSSTWAYYVLTPEFGTNGVVLDDSGLGDDLLTSVVTQDDGKIVAAGYVNNGAVTNIAVARYNPDGTPDSSFNSTGKFTASSGTGNSRAVDIALQEDGKIVIAGTAEESVTELVVLRLTSDGFFDATFGDNGRTSLPVGNGSVADCTLQLDPAGNILVGGSGENGSSTYGFLAKFTTEGSLAAGFGQNGIALADNLQVSALTSLEVQNDNSILAVVAAEITAENRPALLRLEADGTIDPSFGTSGIQEIALTNSTAVVTDSLTDTTGDIFLTGYIEGDTSSAAFVAKIDNSGQLDPGFATDGIYASALTADSRLNGIVVVDENTIAATGYVTGSEGKDVLLVTIRTVSASPGETEQLSVVFSLVSGDDTGQAIAAPGDGSIIAAGSASNGTDSDFVLAQFVQQTALATIGGADGTTSGITTSGYRITTLPVINITRVSAMSGGIIEDAQSLPACESSCEQECSDQPEQIDTCLSTCLSGCQEKPTVTLRGIVYGTSNPPEYETAPEESPTPTEDTQSSEQSSLFPQDAANISYFVKRGQTENGSGTGQYTADIAEVTPDTTYFVRAYAVLSDDTVIYGNTLLFTSQDACFIATAAYGTIADKHVFVLREFRDKVLLSSKPGRYLVGTYYRISPVIANLVAENHAIRILVRALLLPVIAFAAFVLYTSLAVKIVLLATTVLTPAIFYAVIKRKEVS</sequence>
<feature type="region of interest" description="Disordered" evidence="1">
    <location>
        <begin position="512"/>
        <end position="542"/>
    </location>
</feature>
<evidence type="ECO:0000256" key="2">
    <source>
        <dbReference type="SAM" id="Phobius"/>
    </source>
</evidence>
<protein>
    <submittedName>
        <fullName evidence="4">Delta-60 repeat domain-containing protein</fullName>
    </submittedName>
</protein>
<dbReference type="Pfam" id="PF17164">
    <property type="entry name" value="DUF5122"/>
    <property type="match status" value="3"/>
</dbReference>
<dbReference type="NCBIfam" id="TIGR02608">
    <property type="entry name" value="delta_60_rpt"/>
    <property type="match status" value="6"/>
</dbReference>
<feature type="transmembrane region" description="Helical" evidence="2">
    <location>
        <begin position="692"/>
        <end position="709"/>
    </location>
</feature>
<dbReference type="InterPro" id="IPR049886">
    <property type="entry name" value="CFI_box_CTERM_dom"/>
</dbReference>
<keyword evidence="5" id="KW-1185">Reference proteome</keyword>
<keyword evidence="2" id="KW-0472">Membrane</keyword>
<evidence type="ECO:0000256" key="3">
    <source>
        <dbReference type="SAM" id="SignalP"/>
    </source>
</evidence>
<reference evidence="4 5" key="1">
    <citation type="submission" date="2016-10" db="EMBL/GenBank/DDBJ databases">
        <authorList>
            <person name="de Groot N.N."/>
        </authorList>
    </citation>
    <scope>NUCLEOTIDE SEQUENCE [LARGE SCALE GENOMIC DNA]</scope>
    <source>
        <strain evidence="4 5">DSM 12130</strain>
    </source>
</reference>
<proteinExistence type="predicted"/>
<dbReference type="Gene3D" id="2.80.10.50">
    <property type="match status" value="2"/>
</dbReference>
<keyword evidence="2" id="KW-0812">Transmembrane</keyword>
<evidence type="ECO:0000256" key="1">
    <source>
        <dbReference type="SAM" id="MobiDB-lite"/>
    </source>
</evidence>